<dbReference type="InterPro" id="IPR032675">
    <property type="entry name" value="LRR_dom_sf"/>
</dbReference>
<evidence type="ECO:0000256" key="4">
    <source>
        <dbReference type="SAM" id="SignalP"/>
    </source>
</evidence>
<dbReference type="OrthoDB" id="26525at2759"/>
<dbReference type="InterPro" id="IPR050541">
    <property type="entry name" value="LRR_TM_domain-containing"/>
</dbReference>
<dbReference type="GO" id="GO:0005886">
    <property type="term" value="C:plasma membrane"/>
    <property type="evidence" value="ECO:0007669"/>
    <property type="project" value="TreeGrafter"/>
</dbReference>
<dbReference type="SUPFAM" id="SSF52047">
    <property type="entry name" value="RNI-like"/>
    <property type="match status" value="1"/>
</dbReference>
<dbReference type="SMART" id="SM00369">
    <property type="entry name" value="LRR_TYP"/>
    <property type="match status" value="9"/>
</dbReference>
<organism evidence="5 6">
    <name type="scientific">Polypedilum vanderplanki</name>
    <name type="common">Sleeping chironomid midge</name>
    <dbReference type="NCBI Taxonomy" id="319348"/>
    <lineage>
        <taxon>Eukaryota</taxon>
        <taxon>Metazoa</taxon>
        <taxon>Ecdysozoa</taxon>
        <taxon>Arthropoda</taxon>
        <taxon>Hexapoda</taxon>
        <taxon>Insecta</taxon>
        <taxon>Pterygota</taxon>
        <taxon>Neoptera</taxon>
        <taxon>Endopterygota</taxon>
        <taxon>Diptera</taxon>
        <taxon>Nematocera</taxon>
        <taxon>Chironomoidea</taxon>
        <taxon>Chironomidae</taxon>
        <taxon>Chironominae</taxon>
        <taxon>Polypedilum</taxon>
        <taxon>Polypedilum</taxon>
    </lineage>
</organism>
<dbReference type="AlphaFoldDB" id="A0A9J6BBA5"/>
<evidence type="ECO:0000256" key="3">
    <source>
        <dbReference type="ARBA" id="ARBA00022737"/>
    </source>
</evidence>
<dbReference type="Proteomes" id="UP001107558">
    <property type="component" value="Chromosome 4"/>
</dbReference>
<feature type="signal peptide" evidence="4">
    <location>
        <begin position="1"/>
        <end position="18"/>
    </location>
</feature>
<dbReference type="SMART" id="SM00365">
    <property type="entry name" value="LRR_SD22"/>
    <property type="match status" value="5"/>
</dbReference>
<keyword evidence="2 4" id="KW-0732">Signal</keyword>
<dbReference type="PROSITE" id="PS51450">
    <property type="entry name" value="LRR"/>
    <property type="match status" value="1"/>
</dbReference>
<keyword evidence="3" id="KW-0677">Repeat</keyword>
<gene>
    <name evidence="5" type="ORF">PVAND_014984</name>
</gene>
<protein>
    <submittedName>
        <fullName evidence="5">Uncharacterized protein</fullName>
    </submittedName>
</protein>
<evidence type="ECO:0000313" key="6">
    <source>
        <dbReference type="Proteomes" id="UP001107558"/>
    </source>
</evidence>
<accession>A0A9J6BBA5</accession>
<dbReference type="InterPro" id="IPR001611">
    <property type="entry name" value="Leu-rich_rpt"/>
</dbReference>
<dbReference type="PANTHER" id="PTHR24369:SF210">
    <property type="entry name" value="CHAOPTIN-RELATED"/>
    <property type="match status" value="1"/>
</dbReference>
<dbReference type="EMBL" id="JADBJN010000004">
    <property type="protein sequence ID" value="KAG5666981.1"/>
    <property type="molecule type" value="Genomic_DNA"/>
</dbReference>
<name>A0A9J6BBA5_POLVA</name>
<comment type="caution">
    <text evidence="5">The sequence shown here is derived from an EMBL/GenBank/DDBJ whole genome shotgun (WGS) entry which is preliminary data.</text>
</comment>
<evidence type="ECO:0000256" key="1">
    <source>
        <dbReference type="ARBA" id="ARBA00022614"/>
    </source>
</evidence>
<sequence>MRFHLLIFLTILISSISTQETVEVLCDFQIYNGNMNVDLRDQYNCYLDGVDIINSTTPIIIKGEHLEGRTNANVTMIRTPNYTQKLVNLQVVHPQFFIEFPNLEELVFAYASVKTLNFENCTKLTRIYLHHDDIQEIPRQVFSNCENLRHLDFGFNPIQITYQDSFIGLKSLEILSFKGNTRVDIFTNSLADSENLREFYFIGNGTIEVGALSNMKSLEILEISQNGLQFSQVQNLLNADVHKLERLVLDENFLTSVPVGAFDGFSSLTYLSLDNNWIAALDGNSLRGLSNLRTLWLSGNAIGSLNSHQFRHLNELTELHLSFNPQQSLASDIFNNTKLQLLNLVGCKLKSIEVKTFEPLEQQQLNLDFNQLQILPVDIFAIHSKLEFLSLTKNSINSLSLSSFGNLTQLTTLLVNENQIKEIEPKLFEKFPKLNYFGATGNECIKKSIEKFNENEDLNECHENWENERTITTTANGNKLKIEMILIFIAIIFINLMRN</sequence>
<dbReference type="InterPro" id="IPR003591">
    <property type="entry name" value="Leu-rich_rpt_typical-subtyp"/>
</dbReference>
<keyword evidence="1" id="KW-0433">Leucine-rich repeat</keyword>
<reference evidence="5" key="1">
    <citation type="submission" date="2021-03" db="EMBL/GenBank/DDBJ databases">
        <title>Chromosome level genome of the anhydrobiotic midge Polypedilum vanderplanki.</title>
        <authorList>
            <person name="Yoshida Y."/>
            <person name="Kikawada T."/>
            <person name="Gusev O."/>
        </authorList>
    </citation>
    <scope>NUCLEOTIDE SEQUENCE</scope>
    <source>
        <strain evidence="5">NIAS01</strain>
        <tissue evidence="5">Whole body or cell culture</tissue>
    </source>
</reference>
<dbReference type="Gene3D" id="3.80.10.10">
    <property type="entry name" value="Ribonuclease Inhibitor"/>
    <property type="match status" value="3"/>
</dbReference>
<evidence type="ECO:0000256" key="2">
    <source>
        <dbReference type="ARBA" id="ARBA00022729"/>
    </source>
</evidence>
<keyword evidence="6" id="KW-1185">Reference proteome</keyword>
<evidence type="ECO:0000313" key="5">
    <source>
        <dbReference type="EMBL" id="KAG5666981.1"/>
    </source>
</evidence>
<feature type="chain" id="PRO_5039955509" evidence="4">
    <location>
        <begin position="19"/>
        <end position="499"/>
    </location>
</feature>
<dbReference type="Pfam" id="PF13855">
    <property type="entry name" value="LRR_8"/>
    <property type="match status" value="3"/>
</dbReference>
<dbReference type="PANTHER" id="PTHR24369">
    <property type="entry name" value="ANTIGEN BSP, PUTATIVE-RELATED"/>
    <property type="match status" value="1"/>
</dbReference>
<proteinExistence type="predicted"/>